<comment type="caution">
    <text evidence="2">The sequence shown here is derived from an EMBL/GenBank/DDBJ whole genome shotgun (WGS) entry which is preliminary data.</text>
</comment>
<accession>A0AAV6SIV1</accession>
<proteinExistence type="predicted"/>
<dbReference type="EMBL" id="JAGKHQ010000005">
    <property type="protein sequence ID" value="KAG7516980.1"/>
    <property type="molecule type" value="Genomic_DNA"/>
</dbReference>
<gene>
    <name evidence="2" type="ORF">JOB18_046107</name>
</gene>
<sequence length="104" mass="11515">MEKTVMKNYNNYNWIPAAAAPVNLSEQISNVTHSPHNRRRSRNTASGSAKTDERSGRVGATDITAPPHKVFGTLSLTGNTALIEPHQLFEMLAPDWSFSQIYSD</sequence>
<evidence type="ECO:0000313" key="2">
    <source>
        <dbReference type="EMBL" id="KAG7516980.1"/>
    </source>
</evidence>
<dbReference type="Proteomes" id="UP000693946">
    <property type="component" value="Linkage Group LG13"/>
</dbReference>
<feature type="region of interest" description="Disordered" evidence="1">
    <location>
        <begin position="26"/>
        <end position="64"/>
    </location>
</feature>
<evidence type="ECO:0000313" key="3">
    <source>
        <dbReference type="Proteomes" id="UP000693946"/>
    </source>
</evidence>
<protein>
    <submittedName>
        <fullName evidence="2">Uncharacterized protein</fullName>
    </submittedName>
</protein>
<name>A0AAV6SIV1_SOLSE</name>
<organism evidence="2 3">
    <name type="scientific">Solea senegalensis</name>
    <name type="common">Senegalese sole</name>
    <dbReference type="NCBI Taxonomy" id="28829"/>
    <lineage>
        <taxon>Eukaryota</taxon>
        <taxon>Metazoa</taxon>
        <taxon>Chordata</taxon>
        <taxon>Craniata</taxon>
        <taxon>Vertebrata</taxon>
        <taxon>Euteleostomi</taxon>
        <taxon>Actinopterygii</taxon>
        <taxon>Neopterygii</taxon>
        <taxon>Teleostei</taxon>
        <taxon>Neoteleostei</taxon>
        <taxon>Acanthomorphata</taxon>
        <taxon>Carangaria</taxon>
        <taxon>Pleuronectiformes</taxon>
        <taxon>Pleuronectoidei</taxon>
        <taxon>Soleidae</taxon>
        <taxon>Solea</taxon>
    </lineage>
</organism>
<keyword evidence="3" id="KW-1185">Reference proteome</keyword>
<dbReference type="AlphaFoldDB" id="A0AAV6SIV1"/>
<reference evidence="2 3" key="1">
    <citation type="journal article" date="2021" name="Sci. Rep.">
        <title>Chromosome anchoring in Senegalese sole (Solea senegalensis) reveals sex-associated markers and genome rearrangements in flatfish.</title>
        <authorList>
            <person name="Guerrero-Cozar I."/>
            <person name="Gomez-Garrido J."/>
            <person name="Berbel C."/>
            <person name="Martinez-Blanch J.F."/>
            <person name="Alioto T."/>
            <person name="Claros M.G."/>
            <person name="Gagnaire P.A."/>
            <person name="Manchado M."/>
        </authorList>
    </citation>
    <scope>NUCLEOTIDE SEQUENCE [LARGE SCALE GENOMIC DNA]</scope>
    <source>
        <strain evidence="2">Sse05_10M</strain>
    </source>
</reference>
<evidence type="ECO:0000256" key="1">
    <source>
        <dbReference type="SAM" id="MobiDB-lite"/>
    </source>
</evidence>